<evidence type="ECO:0000313" key="16">
    <source>
        <dbReference type="EMBL" id="MFC0267097.1"/>
    </source>
</evidence>
<comment type="catalytic activity">
    <reaction evidence="13 14 15">
        <text>protoporphyrinogen IX + 3 A = protoporphyrin IX + 3 AH2</text>
        <dbReference type="Rhea" id="RHEA:62000"/>
        <dbReference type="ChEBI" id="CHEBI:13193"/>
        <dbReference type="ChEBI" id="CHEBI:17499"/>
        <dbReference type="ChEBI" id="CHEBI:57306"/>
        <dbReference type="ChEBI" id="CHEBI:57307"/>
    </reaction>
</comment>
<evidence type="ECO:0000256" key="1">
    <source>
        <dbReference type="ARBA" id="ARBA00004651"/>
    </source>
</evidence>
<evidence type="ECO:0000256" key="13">
    <source>
        <dbReference type="ARBA" id="ARBA00048390"/>
    </source>
</evidence>
<accession>A0ABV6G0D1</accession>
<keyword evidence="8 14" id="KW-0479">Metal-binding</keyword>
<feature type="transmembrane region" description="Helical" evidence="14">
    <location>
        <begin position="52"/>
        <end position="73"/>
    </location>
</feature>
<evidence type="ECO:0000256" key="8">
    <source>
        <dbReference type="ARBA" id="ARBA00022723"/>
    </source>
</evidence>
<dbReference type="PANTHER" id="PTHR40255">
    <property type="entry name" value="UPF0093 MEMBRANE PROTEIN SLR1790"/>
    <property type="match status" value="1"/>
</dbReference>
<comment type="function">
    <text evidence="14 15">Catalyzes the oxidation of protoporphyrinogen IX to protoporphyrin IX.</text>
</comment>
<evidence type="ECO:0000256" key="11">
    <source>
        <dbReference type="ARBA" id="ARBA00023004"/>
    </source>
</evidence>
<evidence type="ECO:0000313" key="17">
    <source>
        <dbReference type="Proteomes" id="UP001589814"/>
    </source>
</evidence>
<gene>
    <name evidence="16" type="ORF">ACFFHW_03615</name>
</gene>
<keyword evidence="17" id="KW-1185">Reference proteome</keyword>
<proteinExistence type="inferred from homology"/>
<evidence type="ECO:0000256" key="6">
    <source>
        <dbReference type="ARBA" id="ARBA00022617"/>
    </source>
</evidence>
<comment type="caution">
    <text evidence="16">The sequence shown here is derived from an EMBL/GenBank/DDBJ whole genome shotgun (WGS) entry which is preliminary data.</text>
</comment>
<comment type="cofactor">
    <cofactor evidence="14 15">
        <name>heme b</name>
        <dbReference type="ChEBI" id="CHEBI:60344"/>
    </cofactor>
    <text evidence="14 15">Binds 1 heme b (iron(II)-protoporphyrin IX) group per subunit.</text>
</comment>
<dbReference type="Proteomes" id="UP001589814">
    <property type="component" value="Unassembled WGS sequence"/>
</dbReference>
<dbReference type="Pfam" id="PF03653">
    <property type="entry name" value="UPF0093"/>
    <property type="match status" value="1"/>
</dbReference>
<keyword evidence="10 14" id="KW-0560">Oxidoreductase</keyword>
<dbReference type="HAMAP" id="MF_02239">
    <property type="entry name" value="HemJ"/>
    <property type="match status" value="1"/>
</dbReference>
<dbReference type="EMBL" id="JBHLVX010000013">
    <property type="protein sequence ID" value="MFC0267097.1"/>
    <property type="molecule type" value="Genomic_DNA"/>
</dbReference>
<dbReference type="PIRSF" id="PIRSF004638">
    <property type="entry name" value="UCP004638"/>
    <property type="match status" value="1"/>
</dbReference>
<feature type="transmembrane region" description="Helical" evidence="14">
    <location>
        <begin position="79"/>
        <end position="98"/>
    </location>
</feature>
<keyword evidence="6 14" id="KW-0349">Heme</keyword>
<name>A0ABV6G0D1_9GAMM</name>
<evidence type="ECO:0000256" key="4">
    <source>
        <dbReference type="ARBA" id="ARBA00017504"/>
    </source>
</evidence>
<sequence length="144" mass="16598">MYSWVLSLHIIAFVAWFAGLLYLPRLFLYHVHSLRQQDEQGASRFQVMERKLYRAIMNPAMIATLVFGIWLAVLGFNTLFGAVWFYLKLLLVVALIGYQHVCLANLKRFAAGTNRRGRLYFRVLGMIPALLLIAIVVLSVVRPW</sequence>
<evidence type="ECO:0000256" key="7">
    <source>
        <dbReference type="ARBA" id="ARBA00022692"/>
    </source>
</evidence>
<feature type="binding site" description="axial binding residue" evidence="14">
    <location>
        <position position="9"/>
    </location>
    <ligand>
        <name>heme</name>
        <dbReference type="ChEBI" id="CHEBI:30413"/>
    </ligand>
    <ligandPart>
        <name>Fe</name>
        <dbReference type="ChEBI" id="CHEBI:18248"/>
    </ligandPart>
</feature>
<organism evidence="16 17">
    <name type="scientific">Kushneria aurantia</name>
    <dbReference type="NCBI Taxonomy" id="504092"/>
    <lineage>
        <taxon>Bacteria</taxon>
        <taxon>Pseudomonadati</taxon>
        <taxon>Pseudomonadota</taxon>
        <taxon>Gammaproteobacteria</taxon>
        <taxon>Oceanospirillales</taxon>
        <taxon>Halomonadaceae</taxon>
        <taxon>Kushneria</taxon>
    </lineage>
</organism>
<evidence type="ECO:0000256" key="14">
    <source>
        <dbReference type="HAMAP-Rule" id="MF_02239"/>
    </source>
</evidence>
<protein>
    <recommendedName>
        <fullName evidence="4 14">Protoporphyrinogen IX oxidase</fullName>
        <shortName evidence="14">PPO</shortName>
        <ecNumber evidence="14 15">1.3.99.-</ecNumber>
    </recommendedName>
</protein>
<evidence type="ECO:0000256" key="9">
    <source>
        <dbReference type="ARBA" id="ARBA00022989"/>
    </source>
</evidence>
<evidence type="ECO:0000256" key="2">
    <source>
        <dbReference type="ARBA" id="ARBA00005073"/>
    </source>
</evidence>
<dbReference type="InterPro" id="IPR005265">
    <property type="entry name" value="HemJ-like"/>
</dbReference>
<feature type="binding site" description="axial binding residue" evidence="14">
    <location>
        <position position="88"/>
    </location>
    <ligand>
        <name>heme</name>
        <dbReference type="ChEBI" id="CHEBI:30413"/>
    </ligand>
    <ligandPart>
        <name>Fe</name>
        <dbReference type="ChEBI" id="CHEBI:18248"/>
    </ligandPart>
</feature>
<dbReference type="PANTHER" id="PTHR40255:SF1">
    <property type="entry name" value="PROTOPORPHYRINOGEN IX OXIDASE"/>
    <property type="match status" value="1"/>
</dbReference>
<evidence type="ECO:0000256" key="5">
    <source>
        <dbReference type="ARBA" id="ARBA00022475"/>
    </source>
</evidence>
<comment type="pathway">
    <text evidence="2 14 15">Porphyrin-containing compound metabolism; protoporphyrin-IX biosynthesis; protoporphyrin-IX from protoporphyrinogen-IX: step 1/1.</text>
</comment>
<keyword evidence="5 14" id="KW-1003">Cell membrane</keyword>
<evidence type="ECO:0000256" key="15">
    <source>
        <dbReference type="PIRNR" id="PIRNR004638"/>
    </source>
</evidence>
<reference evidence="16 17" key="1">
    <citation type="submission" date="2024-09" db="EMBL/GenBank/DDBJ databases">
        <authorList>
            <person name="Sun Q."/>
            <person name="Mori K."/>
        </authorList>
    </citation>
    <scope>NUCLEOTIDE SEQUENCE [LARGE SCALE GENOMIC DNA]</scope>
    <source>
        <strain evidence="16 17">CCM 7415</strain>
    </source>
</reference>
<evidence type="ECO:0000256" key="12">
    <source>
        <dbReference type="ARBA" id="ARBA00023136"/>
    </source>
</evidence>
<dbReference type="RefSeq" id="WP_019949937.1">
    <property type="nucleotide sequence ID" value="NZ_JBHLVX010000013.1"/>
</dbReference>
<keyword evidence="9 14" id="KW-1133">Transmembrane helix</keyword>
<comment type="subcellular location">
    <subcellularLocation>
        <location evidence="1 14">Cell membrane</location>
        <topology evidence="1 14">Multi-pass membrane protein</topology>
    </subcellularLocation>
</comment>
<comment type="subunit">
    <text evidence="14">Homodimer.</text>
</comment>
<feature type="transmembrane region" description="Helical" evidence="14">
    <location>
        <begin position="6"/>
        <end position="31"/>
    </location>
</feature>
<evidence type="ECO:0000256" key="10">
    <source>
        <dbReference type="ARBA" id="ARBA00023002"/>
    </source>
</evidence>
<keyword evidence="12 14" id="KW-0472">Membrane</keyword>
<dbReference type="EC" id="1.3.99.-" evidence="14 15"/>
<keyword evidence="7 14" id="KW-0812">Transmembrane</keyword>
<feature type="transmembrane region" description="Helical" evidence="14">
    <location>
        <begin position="119"/>
        <end position="141"/>
    </location>
</feature>
<keyword evidence="11 14" id="KW-0408">Iron</keyword>
<comment type="similarity">
    <text evidence="3 14 15">Belongs to the HemJ family.</text>
</comment>
<evidence type="ECO:0000256" key="3">
    <source>
        <dbReference type="ARBA" id="ARBA00006501"/>
    </source>
</evidence>